<sequence length="47" mass="5394">MEDNGLFSAFFGVYWAMDGAGRPNVILLLIYKKINRVAFYPKNLLNI</sequence>
<proteinExistence type="predicted"/>
<protein>
    <submittedName>
        <fullName evidence="1">Uncharacterized protein</fullName>
    </submittedName>
</protein>
<dbReference type="AlphaFoldDB" id="A0A561PLJ8"/>
<gene>
    <name evidence="1" type="ORF">FHW36_106200</name>
</gene>
<organism evidence="1 2">
    <name type="scientific">Chitinophaga polysaccharea</name>
    <dbReference type="NCBI Taxonomy" id="1293035"/>
    <lineage>
        <taxon>Bacteria</taxon>
        <taxon>Pseudomonadati</taxon>
        <taxon>Bacteroidota</taxon>
        <taxon>Chitinophagia</taxon>
        <taxon>Chitinophagales</taxon>
        <taxon>Chitinophagaceae</taxon>
        <taxon>Chitinophaga</taxon>
    </lineage>
</organism>
<comment type="caution">
    <text evidence="1">The sequence shown here is derived from an EMBL/GenBank/DDBJ whole genome shotgun (WGS) entry which is preliminary data.</text>
</comment>
<reference evidence="1 2" key="1">
    <citation type="submission" date="2019-06" db="EMBL/GenBank/DDBJ databases">
        <title>Sorghum-associated microbial communities from plants grown in Nebraska, USA.</title>
        <authorList>
            <person name="Schachtman D."/>
        </authorList>
    </citation>
    <scope>NUCLEOTIDE SEQUENCE [LARGE SCALE GENOMIC DNA]</scope>
    <source>
        <strain evidence="1 2">1209</strain>
    </source>
</reference>
<dbReference type="EMBL" id="VIWO01000006">
    <property type="protein sequence ID" value="TWF38977.1"/>
    <property type="molecule type" value="Genomic_DNA"/>
</dbReference>
<keyword evidence="2" id="KW-1185">Reference proteome</keyword>
<dbReference type="Proteomes" id="UP000320811">
    <property type="component" value="Unassembled WGS sequence"/>
</dbReference>
<evidence type="ECO:0000313" key="1">
    <source>
        <dbReference type="EMBL" id="TWF38977.1"/>
    </source>
</evidence>
<evidence type="ECO:0000313" key="2">
    <source>
        <dbReference type="Proteomes" id="UP000320811"/>
    </source>
</evidence>
<accession>A0A561PLJ8</accession>
<name>A0A561PLJ8_9BACT</name>